<dbReference type="KEGG" id="xya:ET471_01670"/>
<sequence>MIDLGFLDDADVYPAGDVEAGAERIAAKLADIAAAHDKAADVQQRVLDDLTLPRVTQPLVDAIDRATTPQQPQIQLVAALFRATDHLAVERDAWSARARSAEAERLAWVERARVAEEELSAITASRTWRATRTLSRALAAVRRARHGH</sequence>
<accession>A0A4P6F3Y3</accession>
<protein>
    <submittedName>
        <fullName evidence="1">Uncharacterized protein</fullName>
    </submittedName>
</protein>
<organism evidence="1 2">
    <name type="scientific">Xylanimonas protaetiae</name>
    <dbReference type="NCBI Taxonomy" id="2509457"/>
    <lineage>
        <taxon>Bacteria</taxon>
        <taxon>Bacillati</taxon>
        <taxon>Actinomycetota</taxon>
        <taxon>Actinomycetes</taxon>
        <taxon>Micrococcales</taxon>
        <taxon>Promicromonosporaceae</taxon>
        <taxon>Xylanimonas</taxon>
    </lineage>
</organism>
<proteinExistence type="predicted"/>
<gene>
    <name evidence="1" type="ORF">ET471_01670</name>
</gene>
<evidence type="ECO:0000313" key="2">
    <source>
        <dbReference type="Proteomes" id="UP000292118"/>
    </source>
</evidence>
<keyword evidence="2" id="KW-1185">Reference proteome</keyword>
<dbReference type="Proteomes" id="UP000292118">
    <property type="component" value="Chromosome"/>
</dbReference>
<dbReference type="AlphaFoldDB" id="A0A4P6F3Y3"/>
<evidence type="ECO:0000313" key="1">
    <source>
        <dbReference type="EMBL" id="QAY68909.1"/>
    </source>
</evidence>
<name>A0A4P6F3Y3_9MICO</name>
<dbReference type="EMBL" id="CP035493">
    <property type="protein sequence ID" value="QAY68909.1"/>
    <property type="molecule type" value="Genomic_DNA"/>
</dbReference>
<dbReference type="RefSeq" id="WP_129186310.1">
    <property type="nucleotide sequence ID" value="NZ_CP035493.1"/>
</dbReference>
<reference evidence="1 2" key="1">
    <citation type="submission" date="2019-01" db="EMBL/GenBank/DDBJ databases">
        <title>Genome sequencing of strain FW10M-9.</title>
        <authorList>
            <person name="Heo J."/>
            <person name="Kim S.-J."/>
            <person name="Kim J.-S."/>
            <person name="Hong S.-B."/>
            <person name="Kwon S.-W."/>
        </authorList>
    </citation>
    <scope>NUCLEOTIDE SEQUENCE [LARGE SCALE GENOMIC DNA]</scope>
    <source>
        <strain evidence="1 2">FW10M-9</strain>
    </source>
</reference>